<protein>
    <submittedName>
        <fullName evidence="1">Uncharacterized protein</fullName>
    </submittedName>
</protein>
<proteinExistence type="predicted"/>
<sequence>MPNYIPPNIRNIPFSFTTGGYTKPDFSEVPFRFGLRPTFQQTADLQAAINVISQSSADLSASISSTSLQGYDNLNAYIKPTIQTYSDLVAAIRRFDQDDNDLGGDVHGWAIKDLGVEIGAHPPADLLGSINIIELRNLSATINSVLLAGPVDLGARINIFQSTYANLTASIASNLLLGDLSASINIIDFTNLPAVIKSFTQAYKDLGAAINPGEKLDLGGILHGWAISNLGATLIGGYGPYDIQASLNPIPGQDLSAIIRGWKGFQIPVDLPALVSSWATTDLNAIISLIEAADLGASITAIGKLANLGAIIIPKTILMKRALQISLLEHKDMKAVINFQCFGSAYSNLGASMYTIYKSELKAFITGWYGGGTADTIRDLGAYINAEDYYVEDKFTVTFVPAVRKYTQLNINFSVNDVYKTFDTLPIIYGSFYGANLSATINGILNSYDLGATVTPVLQTNYTELPENVSPKTHEIVIDFNNRWRENWRRFVEIMFQRGGAEPFHYFYVKGSNTIYRVDRERHWTIWADSYLNTEDDMVERRDIRQKYIFNMSNYSTVDEAVRDLIDRVSTYRRASLGASIVGEWGPMADLSAYIDPKVKYSWVKHLGASITGL</sequence>
<comment type="caution">
    <text evidence="1">The sequence shown here is derived from an EMBL/GenBank/DDBJ whole genome shotgun (WGS) entry which is preliminary data.</text>
</comment>
<accession>A0A0F9SCG4</accession>
<dbReference type="EMBL" id="LAZR01000497">
    <property type="protein sequence ID" value="KKN66560.1"/>
    <property type="molecule type" value="Genomic_DNA"/>
</dbReference>
<evidence type="ECO:0000313" key="1">
    <source>
        <dbReference type="EMBL" id="KKN66560.1"/>
    </source>
</evidence>
<organism evidence="1">
    <name type="scientific">marine sediment metagenome</name>
    <dbReference type="NCBI Taxonomy" id="412755"/>
    <lineage>
        <taxon>unclassified sequences</taxon>
        <taxon>metagenomes</taxon>
        <taxon>ecological metagenomes</taxon>
    </lineage>
</organism>
<name>A0A0F9SCG4_9ZZZZ</name>
<reference evidence="1" key="1">
    <citation type="journal article" date="2015" name="Nature">
        <title>Complex archaea that bridge the gap between prokaryotes and eukaryotes.</title>
        <authorList>
            <person name="Spang A."/>
            <person name="Saw J.H."/>
            <person name="Jorgensen S.L."/>
            <person name="Zaremba-Niedzwiedzka K."/>
            <person name="Martijn J."/>
            <person name="Lind A.E."/>
            <person name="van Eijk R."/>
            <person name="Schleper C."/>
            <person name="Guy L."/>
            <person name="Ettema T.J."/>
        </authorList>
    </citation>
    <scope>NUCLEOTIDE SEQUENCE</scope>
</reference>
<gene>
    <name evidence="1" type="ORF">LCGC14_0470290</name>
</gene>
<dbReference type="AlphaFoldDB" id="A0A0F9SCG4"/>